<evidence type="ECO:0000313" key="1">
    <source>
        <dbReference type="EMBL" id="GIY99110.1"/>
    </source>
</evidence>
<keyword evidence="2" id="KW-1185">Reference proteome</keyword>
<evidence type="ECO:0000313" key="2">
    <source>
        <dbReference type="Proteomes" id="UP001054945"/>
    </source>
</evidence>
<dbReference type="EMBL" id="BPLR01018384">
    <property type="protein sequence ID" value="GIY99110.1"/>
    <property type="molecule type" value="Genomic_DNA"/>
</dbReference>
<comment type="caution">
    <text evidence="1">The sequence shown here is derived from an EMBL/GenBank/DDBJ whole genome shotgun (WGS) entry which is preliminary data.</text>
</comment>
<accession>A0AAV4XY41</accession>
<name>A0AAV4XY41_CAEEX</name>
<gene>
    <name evidence="1" type="primary">AVEN_200924_1</name>
    <name evidence="1" type="ORF">CEXT_158111</name>
</gene>
<reference evidence="1 2" key="1">
    <citation type="submission" date="2021-06" db="EMBL/GenBank/DDBJ databases">
        <title>Caerostris extrusa draft genome.</title>
        <authorList>
            <person name="Kono N."/>
            <person name="Arakawa K."/>
        </authorList>
    </citation>
    <scope>NUCLEOTIDE SEQUENCE [LARGE SCALE GENOMIC DNA]</scope>
</reference>
<protein>
    <submittedName>
        <fullName evidence="1">Lig_chan-Glu_bd domain-containing protein</fullName>
    </submittedName>
</protein>
<dbReference type="AlphaFoldDB" id="A0AAV4XY41"/>
<dbReference type="Proteomes" id="UP001054945">
    <property type="component" value="Unassembled WGS sequence"/>
</dbReference>
<proteinExistence type="predicted"/>
<organism evidence="1 2">
    <name type="scientific">Caerostris extrusa</name>
    <name type="common">Bark spider</name>
    <name type="synonym">Caerostris bankana</name>
    <dbReference type="NCBI Taxonomy" id="172846"/>
    <lineage>
        <taxon>Eukaryota</taxon>
        <taxon>Metazoa</taxon>
        <taxon>Ecdysozoa</taxon>
        <taxon>Arthropoda</taxon>
        <taxon>Chelicerata</taxon>
        <taxon>Arachnida</taxon>
        <taxon>Araneae</taxon>
        <taxon>Araneomorphae</taxon>
        <taxon>Entelegynae</taxon>
        <taxon>Araneoidea</taxon>
        <taxon>Araneidae</taxon>
        <taxon>Caerostris</taxon>
    </lineage>
</organism>
<sequence length="167" mass="19157">MLYENGSWSGVSGMLQRGKLIYPLYTHPSSKNDCPFWTFSTPLITPSKRLFATDIPTPLPRYTQFCCCPFNLTFGWPYSCSCYSLSCLPCHILSGKQSFTDFFINLLNCKKIPNEKMASLRHRILFGSWLVYQTLVRFVYTSIVLSFLAVQPIPKRNPEHPGIGRKQ</sequence>